<name>A0A2B7Y1Q0_9EURO</name>
<dbReference type="PANTHER" id="PTHR14237:SF34">
    <property type="entry name" value="MOSC DOMAIN PROTEIN (AFU_ORTHOLOGUE AFUA_2G07820)"/>
    <property type="match status" value="1"/>
</dbReference>
<dbReference type="OrthoDB" id="17255at2759"/>
<dbReference type="Pfam" id="PF03476">
    <property type="entry name" value="MOSC_N"/>
    <property type="match status" value="1"/>
</dbReference>
<dbReference type="PROSITE" id="PS51340">
    <property type="entry name" value="MOSC"/>
    <property type="match status" value="1"/>
</dbReference>
<dbReference type="InterPro" id="IPR011037">
    <property type="entry name" value="Pyrv_Knase-like_insert_dom_sf"/>
</dbReference>
<dbReference type="EMBL" id="PDNB01000031">
    <property type="protein sequence ID" value="PGH14792.1"/>
    <property type="molecule type" value="Genomic_DNA"/>
</dbReference>
<dbReference type="GO" id="GO:0030170">
    <property type="term" value="F:pyridoxal phosphate binding"/>
    <property type="evidence" value="ECO:0007669"/>
    <property type="project" value="InterPro"/>
</dbReference>
<accession>A0A2B7Y1Q0</accession>
<comment type="caution">
    <text evidence="2">The sequence shown here is derived from an EMBL/GenBank/DDBJ whole genome shotgun (WGS) entry which is preliminary data.</text>
</comment>
<evidence type="ECO:0000259" key="1">
    <source>
        <dbReference type="PROSITE" id="PS51340"/>
    </source>
</evidence>
<evidence type="ECO:0000313" key="2">
    <source>
        <dbReference type="EMBL" id="PGH14792.1"/>
    </source>
</evidence>
<dbReference type="AlphaFoldDB" id="A0A2B7Y1Q0"/>
<dbReference type="GO" id="GO:0003824">
    <property type="term" value="F:catalytic activity"/>
    <property type="evidence" value="ECO:0007669"/>
    <property type="project" value="InterPro"/>
</dbReference>
<protein>
    <recommendedName>
        <fullName evidence="1">MOSC domain-containing protein</fullName>
    </recommendedName>
</protein>
<dbReference type="InterPro" id="IPR005302">
    <property type="entry name" value="MoCF_Sase_C"/>
</dbReference>
<dbReference type="SUPFAM" id="SSF50800">
    <property type="entry name" value="PK beta-barrel domain-like"/>
    <property type="match status" value="1"/>
</dbReference>
<dbReference type="SUPFAM" id="SSF141673">
    <property type="entry name" value="MOSC N-terminal domain-like"/>
    <property type="match status" value="1"/>
</dbReference>
<dbReference type="GO" id="GO:0030151">
    <property type="term" value="F:molybdenum ion binding"/>
    <property type="evidence" value="ECO:0007669"/>
    <property type="project" value="InterPro"/>
</dbReference>
<dbReference type="Pfam" id="PF03473">
    <property type="entry name" value="MOSC"/>
    <property type="match status" value="1"/>
</dbReference>
<keyword evidence="3" id="KW-1185">Reference proteome</keyword>
<sequence length="394" mass="43901">MQHGIILEDHIYISLYIYPIKSLRGTPISHARITRHGLSYDRHFMLLKVEPDKSLRNMHVSVFNEMSLFRTDVIFPSESVEGKILVRYQAPVGHPDRDVVRELEVPLEPTDLETLRGIDVDMNSSASKAYDMGKKYSDWFTECFGFEVILAYLGGNRRPVLGNISPNAVGKQPRASGSDSATGWLSSITKAVPYLGNGASSEDDERITFADVAAYLVISEASLQNVSSRLPENEPMDITKFRPNIVLSGPVEAFDEDFWGEVTVKDSIKFNLTSNCARCLSINIDYDTGTQGSGESGSVLKKLMKDRRVDQGMKYNPVFGRYGFIDKGSEGAIVTVGDEAVVSKRNEERTKFCRLNPRPFFVSLGENMVKTDSIIQIGRNCQADLVRGFPVIFG</sequence>
<dbReference type="STRING" id="1447875.A0A2B7Y1Q0"/>
<feature type="domain" description="MOSC" evidence="1">
    <location>
        <begin position="187"/>
        <end position="343"/>
    </location>
</feature>
<gene>
    <name evidence="2" type="ORF">AJ79_02808</name>
</gene>
<dbReference type="Proteomes" id="UP000223968">
    <property type="component" value="Unassembled WGS sequence"/>
</dbReference>
<dbReference type="PANTHER" id="PTHR14237">
    <property type="entry name" value="MOLYBDOPTERIN COFACTOR SULFURASE MOSC"/>
    <property type="match status" value="1"/>
</dbReference>
<dbReference type="InterPro" id="IPR005303">
    <property type="entry name" value="MOCOS_middle"/>
</dbReference>
<evidence type="ECO:0000313" key="3">
    <source>
        <dbReference type="Proteomes" id="UP000223968"/>
    </source>
</evidence>
<organism evidence="2 3">
    <name type="scientific">Helicocarpus griseus UAMH5409</name>
    <dbReference type="NCBI Taxonomy" id="1447875"/>
    <lineage>
        <taxon>Eukaryota</taxon>
        <taxon>Fungi</taxon>
        <taxon>Dikarya</taxon>
        <taxon>Ascomycota</taxon>
        <taxon>Pezizomycotina</taxon>
        <taxon>Eurotiomycetes</taxon>
        <taxon>Eurotiomycetidae</taxon>
        <taxon>Onygenales</taxon>
        <taxon>Ajellomycetaceae</taxon>
        <taxon>Helicocarpus</taxon>
    </lineage>
</organism>
<proteinExistence type="predicted"/>
<reference evidence="2 3" key="1">
    <citation type="submission" date="2017-10" db="EMBL/GenBank/DDBJ databases">
        <title>Comparative genomics in systemic dimorphic fungi from Ajellomycetaceae.</title>
        <authorList>
            <person name="Munoz J.F."/>
            <person name="Mcewen J.G."/>
            <person name="Clay O.K."/>
            <person name="Cuomo C.A."/>
        </authorList>
    </citation>
    <scope>NUCLEOTIDE SEQUENCE [LARGE SCALE GENOMIC DNA]</scope>
    <source>
        <strain evidence="2 3">UAMH5409</strain>
    </source>
</reference>